<dbReference type="InterPro" id="IPR045358">
    <property type="entry name" value="Ty3_capsid"/>
</dbReference>
<feature type="compositionally biased region" description="Polar residues" evidence="1">
    <location>
        <begin position="101"/>
        <end position="123"/>
    </location>
</feature>
<dbReference type="Proteomes" id="UP000607653">
    <property type="component" value="Unassembled WGS sequence"/>
</dbReference>
<protein>
    <recommendedName>
        <fullName evidence="2">Ty3 transposon capsid-like protein domain-containing protein</fullName>
    </recommendedName>
</protein>
<dbReference type="EMBL" id="DUZY01000002">
    <property type="protein sequence ID" value="DAD27434.1"/>
    <property type="molecule type" value="Genomic_DNA"/>
</dbReference>
<comment type="caution">
    <text evidence="3">The sequence shown here is derived from an EMBL/GenBank/DDBJ whole genome shotgun (WGS) entry which is preliminary data.</text>
</comment>
<gene>
    <name evidence="3" type="ORF">HUJ06_028902</name>
</gene>
<feature type="region of interest" description="Disordered" evidence="1">
    <location>
        <begin position="101"/>
        <end position="132"/>
    </location>
</feature>
<evidence type="ECO:0000313" key="3">
    <source>
        <dbReference type="EMBL" id="DAD27434.1"/>
    </source>
</evidence>
<proteinExistence type="predicted"/>
<evidence type="ECO:0000313" key="4">
    <source>
        <dbReference type="Proteomes" id="UP000607653"/>
    </source>
</evidence>
<reference evidence="3 4" key="1">
    <citation type="journal article" date="2020" name="Mol. Biol. Evol.">
        <title>Distinct Expression and Methylation Patterns for Genes with Different Fates following a Single Whole-Genome Duplication in Flowering Plants.</title>
        <authorList>
            <person name="Shi T."/>
            <person name="Rahmani R.S."/>
            <person name="Gugger P.F."/>
            <person name="Wang M."/>
            <person name="Li H."/>
            <person name="Zhang Y."/>
            <person name="Li Z."/>
            <person name="Wang Q."/>
            <person name="Van de Peer Y."/>
            <person name="Marchal K."/>
            <person name="Chen J."/>
        </authorList>
    </citation>
    <scope>NUCLEOTIDE SEQUENCE [LARGE SCALE GENOMIC DNA]</scope>
    <source>
        <tissue evidence="3">Leaf</tissue>
    </source>
</reference>
<name>A0A822Y0J6_NELNU</name>
<accession>A0A822Y0J6</accession>
<feature type="domain" description="Ty3 transposon capsid-like protein" evidence="2">
    <location>
        <begin position="13"/>
        <end position="100"/>
    </location>
</feature>
<evidence type="ECO:0000256" key="1">
    <source>
        <dbReference type="SAM" id="MobiDB-lite"/>
    </source>
</evidence>
<organism evidence="3 4">
    <name type="scientific">Nelumbo nucifera</name>
    <name type="common">Sacred lotus</name>
    <dbReference type="NCBI Taxonomy" id="4432"/>
    <lineage>
        <taxon>Eukaryota</taxon>
        <taxon>Viridiplantae</taxon>
        <taxon>Streptophyta</taxon>
        <taxon>Embryophyta</taxon>
        <taxon>Tracheophyta</taxon>
        <taxon>Spermatophyta</taxon>
        <taxon>Magnoliopsida</taxon>
        <taxon>Proteales</taxon>
        <taxon>Nelumbonaceae</taxon>
        <taxon>Nelumbo</taxon>
    </lineage>
</organism>
<sequence>MKAGLLERFAVTEYEDFFGDLCKLKQTGTVSDYQTRFQRLLARAGTLTDKQEAECFISGLKDGLRADVRVQNPQSLSAAIGLARTYELKAQEVRCSTNTTFHSSVRNSNSQWNHSNPSGSKNTTPEKDFTHP</sequence>
<dbReference type="Pfam" id="PF19259">
    <property type="entry name" value="Ty3_capsid"/>
    <property type="match status" value="1"/>
</dbReference>
<evidence type="ECO:0000259" key="2">
    <source>
        <dbReference type="Pfam" id="PF19259"/>
    </source>
</evidence>
<dbReference type="AlphaFoldDB" id="A0A822Y0J6"/>
<keyword evidence="4" id="KW-1185">Reference proteome</keyword>